<dbReference type="AlphaFoldDB" id="A0AAV4N358"/>
<comment type="caution">
    <text evidence="1">The sequence shown here is derived from an EMBL/GenBank/DDBJ whole genome shotgun (WGS) entry which is preliminary data.</text>
</comment>
<keyword evidence="2" id="KW-1185">Reference proteome</keyword>
<organism evidence="1 2">
    <name type="scientific">Caerostris extrusa</name>
    <name type="common">Bark spider</name>
    <name type="synonym">Caerostris bankana</name>
    <dbReference type="NCBI Taxonomy" id="172846"/>
    <lineage>
        <taxon>Eukaryota</taxon>
        <taxon>Metazoa</taxon>
        <taxon>Ecdysozoa</taxon>
        <taxon>Arthropoda</taxon>
        <taxon>Chelicerata</taxon>
        <taxon>Arachnida</taxon>
        <taxon>Araneae</taxon>
        <taxon>Araneomorphae</taxon>
        <taxon>Entelegynae</taxon>
        <taxon>Araneoidea</taxon>
        <taxon>Araneidae</taxon>
        <taxon>Caerostris</taxon>
    </lineage>
</organism>
<proteinExistence type="predicted"/>
<dbReference type="Proteomes" id="UP001054945">
    <property type="component" value="Unassembled WGS sequence"/>
</dbReference>
<evidence type="ECO:0000313" key="1">
    <source>
        <dbReference type="EMBL" id="GIX79157.1"/>
    </source>
</evidence>
<dbReference type="EMBL" id="BPLR01020472">
    <property type="protein sequence ID" value="GIX79157.1"/>
    <property type="molecule type" value="Genomic_DNA"/>
</dbReference>
<name>A0AAV4N358_CAEEX</name>
<sequence length="89" mass="9726">MLLTNKYFAITHISSLHVVRCNTAPIQCFLSDKFLERKEGGGGGGKRTFFITIVKPSAPPPPPRCHSNNISFALEHPILFLVTATGPGY</sequence>
<accession>A0AAV4N358</accession>
<protein>
    <submittedName>
        <fullName evidence="1">Uncharacterized protein</fullName>
    </submittedName>
</protein>
<gene>
    <name evidence="1" type="ORF">CEXT_102371</name>
</gene>
<reference evidence="1 2" key="1">
    <citation type="submission" date="2021-06" db="EMBL/GenBank/DDBJ databases">
        <title>Caerostris extrusa draft genome.</title>
        <authorList>
            <person name="Kono N."/>
            <person name="Arakawa K."/>
        </authorList>
    </citation>
    <scope>NUCLEOTIDE SEQUENCE [LARGE SCALE GENOMIC DNA]</scope>
</reference>
<evidence type="ECO:0000313" key="2">
    <source>
        <dbReference type="Proteomes" id="UP001054945"/>
    </source>
</evidence>